<dbReference type="InterPro" id="IPR013784">
    <property type="entry name" value="Carb-bd-like_fold"/>
</dbReference>
<proteinExistence type="predicted"/>
<dbReference type="Pfam" id="PF13620">
    <property type="entry name" value="CarboxypepD_reg"/>
    <property type="match status" value="1"/>
</dbReference>
<dbReference type="AlphaFoldDB" id="A0A7Y9PF87"/>
<evidence type="ECO:0008006" key="4">
    <source>
        <dbReference type="Google" id="ProtNLM"/>
    </source>
</evidence>
<comment type="caution">
    <text evidence="2">The sequence shown here is derived from an EMBL/GenBank/DDBJ whole genome shotgun (WGS) entry which is preliminary data.</text>
</comment>
<dbReference type="Gene3D" id="2.60.40.1120">
    <property type="entry name" value="Carboxypeptidase-like, regulatory domain"/>
    <property type="match status" value="1"/>
</dbReference>
<evidence type="ECO:0000256" key="1">
    <source>
        <dbReference type="SAM" id="SignalP"/>
    </source>
</evidence>
<keyword evidence="1" id="KW-0732">Signal</keyword>
<protein>
    <recommendedName>
        <fullName evidence="4">Carboxypeptidase regulatory-like domain-containing protein</fullName>
    </recommendedName>
</protein>
<dbReference type="RefSeq" id="WP_179488354.1">
    <property type="nucleotide sequence ID" value="NZ_JACCCW010000001.1"/>
</dbReference>
<name>A0A7Y9PF87_9BACT</name>
<dbReference type="EMBL" id="JACCCW010000001">
    <property type="protein sequence ID" value="NYF78707.1"/>
    <property type="molecule type" value="Genomic_DNA"/>
</dbReference>
<dbReference type="SUPFAM" id="SSF49452">
    <property type="entry name" value="Starch-binding domain-like"/>
    <property type="match status" value="1"/>
</dbReference>
<evidence type="ECO:0000313" key="3">
    <source>
        <dbReference type="Proteomes" id="UP000589520"/>
    </source>
</evidence>
<organism evidence="2 3">
    <name type="scientific">Granulicella arctica</name>
    <dbReference type="NCBI Taxonomy" id="940613"/>
    <lineage>
        <taxon>Bacteria</taxon>
        <taxon>Pseudomonadati</taxon>
        <taxon>Acidobacteriota</taxon>
        <taxon>Terriglobia</taxon>
        <taxon>Terriglobales</taxon>
        <taxon>Acidobacteriaceae</taxon>
        <taxon>Granulicella</taxon>
    </lineage>
</organism>
<feature type="signal peptide" evidence="1">
    <location>
        <begin position="1"/>
        <end position="17"/>
    </location>
</feature>
<accession>A0A7Y9PF87</accession>
<evidence type="ECO:0000313" key="2">
    <source>
        <dbReference type="EMBL" id="NYF78707.1"/>
    </source>
</evidence>
<keyword evidence="3" id="KW-1185">Reference proteome</keyword>
<dbReference type="GO" id="GO:0030246">
    <property type="term" value="F:carbohydrate binding"/>
    <property type="evidence" value="ECO:0007669"/>
    <property type="project" value="InterPro"/>
</dbReference>
<gene>
    <name evidence="2" type="ORF">HDF17_000994</name>
</gene>
<sequence>MASLMAWALLSSQTARAIAQQTASAATQTPITTVQLPVQLPEEPHSTGHLSGTITDIDGAVIIDARITLTGTTTPPRTTLSDNTGTFSFTAAPAGEFKLAITAAGFAPAIRSATLHPGEQLELPPIKLPVATNTDVQVTVSQHDVAQEEMHEEEQQRLLGVLPNFFVAYDWRAPPLSSKQKFELAWKTMIDPSSFVVSGAVAGVEQWQNDFSGYGRGAQGYGKRYGAAFADGAIDNLLGGAVLPTLFHQDPRYFYKGTGTIRSRAAYAIAAAVICKGDNGRWQPNYSGVGGEFAAGAISNIYYPATDRNGAGLTIENGFLGVVGDVVNNLLEEFVFRKITTNTKHQGTANP</sequence>
<feature type="chain" id="PRO_5030782573" description="Carboxypeptidase regulatory-like domain-containing protein" evidence="1">
    <location>
        <begin position="18"/>
        <end position="351"/>
    </location>
</feature>
<reference evidence="2 3" key="1">
    <citation type="submission" date="2020-07" db="EMBL/GenBank/DDBJ databases">
        <title>Genomic Encyclopedia of Type Strains, Phase IV (KMG-V): Genome sequencing to study the core and pangenomes of soil and plant-associated prokaryotes.</title>
        <authorList>
            <person name="Whitman W."/>
        </authorList>
    </citation>
    <scope>NUCLEOTIDE SEQUENCE [LARGE SCALE GENOMIC DNA]</scope>
    <source>
        <strain evidence="2 3">X4EP2</strain>
    </source>
</reference>
<dbReference type="Proteomes" id="UP000589520">
    <property type="component" value="Unassembled WGS sequence"/>
</dbReference>